<dbReference type="PANTHER" id="PTHR48014">
    <property type="entry name" value="SERINE/THREONINE-PROTEIN KINASE FRAY2"/>
    <property type="match status" value="1"/>
</dbReference>
<comment type="caution">
    <text evidence="3">The sequence shown here is derived from an EMBL/GenBank/DDBJ whole genome shotgun (WGS) entry which is preliminary data.</text>
</comment>
<organism evidence="3 4">
    <name type="scientific">Anisodus tanguticus</name>
    <dbReference type="NCBI Taxonomy" id="243964"/>
    <lineage>
        <taxon>Eukaryota</taxon>
        <taxon>Viridiplantae</taxon>
        <taxon>Streptophyta</taxon>
        <taxon>Embryophyta</taxon>
        <taxon>Tracheophyta</taxon>
        <taxon>Spermatophyta</taxon>
        <taxon>Magnoliopsida</taxon>
        <taxon>eudicotyledons</taxon>
        <taxon>Gunneridae</taxon>
        <taxon>Pentapetalae</taxon>
        <taxon>asterids</taxon>
        <taxon>lamiids</taxon>
        <taxon>Solanales</taxon>
        <taxon>Solanaceae</taxon>
        <taxon>Solanoideae</taxon>
        <taxon>Hyoscyameae</taxon>
        <taxon>Anisodus</taxon>
    </lineage>
</organism>
<sequence length="365" mass="41564">MQNSRSLPNDFGSSKISQPIGIAYSLPSKFTSSIDYYPNVGQTIIDPNTHDTYLLNMVIGSSCTNGLCRVYKALYTKYMENTTSIFVTLKIVYQNLRESVELQLQINESIEFTPHSNLIGVKTTFIASYADYCFLCVSFLYMSQGSLRNILSTRPLPEDYIAVVLKEVLVGLRDELHVESRVHKTLNVGDIFVHIDDATEEISINLAFEASVYNVGEASSSLSSSFLDVKSVYKWGAAPEVLGGENYTPKSDIWLLGITALELAYGDIRVRDYRDLEYIIEKIRKKKRLPRSLEKLLINKKKRKFKKVLGSFKRKEKRVFSEDFENMVLACLCENPEERPTAHQLSNTPFFTTAIERFKQFLLNA</sequence>
<dbReference type="PROSITE" id="PS50011">
    <property type="entry name" value="PROTEIN_KINASE_DOM"/>
    <property type="match status" value="1"/>
</dbReference>
<dbReference type="Gene3D" id="1.10.510.10">
    <property type="entry name" value="Transferase(Phosphotransferase) domain 1"/>
    <property type="match status" value="1"/>
</dbReference>
<gene>
    <name evidence="3" type="ORF">RND71_015407</name>
</gene>
<protein>
    <recommendedName>
        <fullName evidence="2">Protein kinase domain-containing protein</fullName>
    </recommendedName>
</protein>
<dbReference type="InterPro" id="IPR011009">
    <property type="entry name" value="Kinase-like_dom_sf"/>
</dbReference>
<evidence type="ECO:0000313" key="3">
    <source>
        <dbReference type="EMBL" id="KAK4364049.1"/>
    </source>
</evidence>
<dbReference type="Pfam" id="PF00069">
    <property type="entry name" value="Pkinase"/>
    <property type="match status" value="1"/>
</dbReference>
<dbReference type="InterPro" id="IPR047173">
    <property type="entry name" value="STRAD_A/B-like"/>
</dbReference>
<dbReference type="SUPFAM" id="SSF56112">
    <property type="entry name" value="Protein kinase-like (PK-like)"/>
    <property type="match status" value="1"/>
</dbReference>
<evidence type="ECO:0000259" key="2">
    <source>
        <dbReference type="PROSITE" id="PS50011"/>
    </source>
</evidence>
<dbReference type="AlphaFoldDB" id="A0AAE1S491"/>
<accession>A0AAE1S491</accession>
<dbReference type="SMART" id="SM00220">
    <property type="entry name" value="S_TKc"/>
    <property type="match status" value="1"/>
</dbReference>
<evidence type="ECO:0000256" key="1">
    <source>
        <dbReference type="ARBA" id="ARBA00008874"/>
    </source>
</evidence>
<keyword evidence="4" id="KW-1185">Reference proteome</keyword>
<reference evidence="3" key="1">
    <citation type="submission" date="2023-12" db="EMBL/GenBank/DDBJ databases">
        <title>Genome assembly of Anisodus tanguticus.</title>
        <authorList>
            <person name="Wang Y.-J."/>
        </authorList>
    </citation>
    <scope>NUCLEOTIDE SEQUENCE</scope>
    <source>
        <strain evidence="3">KB-2021</strain>
        <tissue evidence="3">Leaf</tissue>
    </source>
</reference>
<dbReference type="PANTHER" id="PTHR48014:SF16">
    <property type="entry name" value="KINASE"/>
    <property type="match status" value="1"/>
</dbReference>
<dbReference type="Proteomes" id="UP001291623">
    <property type="component" value="Unassembled WGS sequence"/>
</dbReference>
<comment type="similarity">
    <text evidence="1">Belongs to the protein kinase superfamily. STE Ser/Thr protein kinase family. STE20 subfamily.</text>
</comment>
<dbReference type="EMBL" id="JAVYJV010000008">
    <property type="protein sequence ID" value="KAK4364049.1"/>
    <property type="molecule type" value="Genomic_DNA"/>
</dbReference>
<evidence type="ECO:0000313" key="4">
    <source>
        <dbReference type="Proteomes" id="UP001291623"/>
    </source>
</evidence>
<dbReference type="GO" id="GO:0043539">
    <property type="term" value="F:protein serine/threonine kinase activator activity"/>
    <property type="evidence" value="ECO:0007669"/>
    <property type="project" value="InterPro"/>
</dbReference>
<dbReference type="GO" id="GO:0004672">
    <property type="term" value="F:protein kinase activity"/>
    <property type="evidence" value="ECO:0007669"/>
    <property type="project" value="InterPro"/>
</dbReference>
<name>A0AAE1S491_9SOLA</name>
<dbReference type="InterPro" id="IPR000719">
    <property type="entry name" value="Prot_kinase_dom"/>
</dbReference>
<proteinExistence type="inferred from homology"/>
<dbReference type="GO" id="GO:0005524">
    <property type="term" value="F:ATP binding"/>
    <property type="evidence" value="ECO:0007669"/>
    <property type="project" value="InterPro"/>
</dbReference>
<feature type="domain" description="Protein kinase" evidence="2">
    <location>
        <begin position="53"/>
        <end position="351"/>
    </location>
</feature>